<proteinExistence type="predicted"/>
<dbReference type="EMBL" id="BKCJ010011778">
    <property type="protein sequence ID" value="GEU97635.1"/>
    <property type="molecule type" value="Genomic_DNA"/>
</dbReference>
<evidence type="ECO:0000256" key="1">
    <source>
        <dbReference type="SAM" id="MobiDB-lite"/>
    </source>
</evidence>
<organism evidence="2">
    <name type="scientific">Tanacetum cinerariifolium</name>
    <name type="common">Dalmatian daisy</name>
    <name type="synonym">Chrysanthemum cinerariifolium</name>
    <dbReference type="NCBI Taxonomy" id="118510"/>
    <lineage>
        <taxon>Eukaryota</taxon>
        <taxon>Viridiplantae</taxon>
        <taxon>Streptophyta</taxon>
        <taxon>Embryophyta</taxon>
        <taxon>Tracheophyta</taxon>
        <taxon>Spermatophyta</taxon>
        <taxon>Magnoliopsida</taxon>
        <taxon>eudicotyledons</taxon>
        <taxon>Gunneridae</taxon>
        <taxon>Pentapetalae</taxon>
        <taxon>asterids</taxon>
        <taxon>campanulids</taxon>
        <taxon>Asterales</taxon>
        <taxon>Asteraceae</taxon>
        <taxon>Asteroideae</taxon>
        <taxon>Anthemideae</taxon>
        <taxon>Anthemidinae</taxon>
        <taxon>Tanacetum</taxon>
    </lineage>
</organism>
<name>A0A699GLL0_TANCI</name>
<feature type="compositionally biased region" description="Basic and acidic residues" evidence="1">
    <location>
        <begin position="60"/>
        <end position="71"/>
    </location>
</feature>
<reference evidence="2" key="1">
    <citation type="journal article" date="2019" name="Sci. Rep.">
        <title>Draft genome of Tanacetum cinerariifolium, the natural source of mosquito coil.</title>
        <authorList>
            <person name="Yamashiro T."/>
            <person name="Shiraishi A."/>
            <person name="Satake H."/>
            <person name="Nakayama K."/>
        </authorList>
    </citation>
    <scope>NUCLEOTIDE SEQUENCE</scope>
</reference>
<evidence type="ECO:0000313" key="2">
    <source>
        <dbReference type="EMBL" id="GEU97635.1"/>
    </source>
</evidence>
<comment type="caution">
    <text evidence="2">The sequence shown here is derived from an EMBL/GenBank/DDBJ whole genome shotgun (WGS) entry which is preliminary data.</text>
</comment>
<gene>
    <name evidence="2" type="ORF">Tci_069613</name>
</gene>
<feature type="region of interest" description="Disordered" evidence="1">
    <location>
        <begin position="59"/>
        <end position="85"/>
    </location>
</feature>
<protein>
    <submittedName>
        <fullName evidence="2">Uncharacterized protein</fullName>
    </submittedName>
</protein>
<accession>A0A699GLL0</accession>
<dbReference type="AlphaFoldDB" id="A0A699GLL0"/>
<sequence length="171" mass="20035">MTKVIKGEFKKLEDLNEKDVSLTCDTSLKIFNNESNQISGIDDDLFTYNVEVANMLCGSNKDDDSEQRMSQEADDDMGYDPSDIRGDDEVELTDEEFSDNEDEVAEVFRIDTNIFDFQTPMCKAFKEFNYLLQIDPDLLTKDIEGFKTYEEYKDDWIYEWNKDVPWVDEKT</sequence>